<evidence type="ECO:0000313" key="1">
    <source>
        <dbReference type="EMBL" id="KAK4035812.1"/>
    </source>
</evidence>
<sequence>MSVCSSVYLPRRLFTIQTTAADSPSVFGAGVVFERIAQAATAATNNPTVPDCVAPPTGLLGFHIDALVVSWPVARQ</sequence>
<accession>A0ABR0B284</accession>
<keyword evidence="2" id="KW-1185">Reference proteome</keyword>
<dbReference type="EMBL" id="JAOYFB010000040">
    <property type="protein sequence ID" value="KAK4035812.1"/>
    <property type="molecule type" value="Genomic_DNA"/>
</dbReference>
<reference evidence="1 2" key="1">
    <citation type="journal article" date="2023" name="Nucleic Acids Res.">
        <title>The hologenome of Daphnia magna reveals possible DNA methylation and microbiome-mediated evolution of the host genome.</title>
        <authorList>
            <person name="Chaturvedi A."/>
            <person name="Li X."/>
            <person name="Dhandapani V."/>
            <person name="Marshall H."/>
            <person name="Kissane S."/>
            <person name="Cuenca-Cambronero M."/>
            <person name="Asole G."/>
            <person name="Calvet F."/>
            <person name="Ruiz-Romero M."/>
            <person name="Marangio P."/>
            <person name="Guigo R."/>
            <person name="Rago D."/>
            <person name="Mirbahai L."/>
            <person name="Eastwood N."/>
            <person name="Colbourne J.K."/>
            <person name="Zhou J."/>
            <person name="Mallon E."/>
            <person name="Orsini L."/>
        </authorList>
    </citation>
    <scope>NUCLEOTIDE SEQUENCE [LARGE SCALE GENOMIC DNA]</scope>
    <source>
        <strain evidence="1">LRV0_1</strain>
    </source>
</reference>
<name>A0ABR0B284_9CRUS</name>
<comment type="caution">
    <text evidence="1">The sequence shown here is derived from an EMBL/GenBank/DDBJ whole genome shotgun (WGS) entry which is preliminary data.</text>
</comment>
<protein>
    <submittedName>
        <fullName evidence="1">Uncharacterized protein</fullName>
    </submittedName>
</protein>
<gene>
    <name evidence="1" type="ORF">OUZ56_027894</name>
</gene>
<evidence type="ECO:0000313" key="2">
    <source>
        <dbReference type="Proteomes" id="UP001234178"/>
    </source>
</evidence>
<dbReference type="Proteomes" id="UP001234178">
    <property type="component" value="Unassembled WGS sequence"/>
</dbReference>
<organism evidence="1 2">
    <name type="scientific">Daphnia magna</name>
    <dbReference type="NCBI Taxonomy" id="35525"/>
    <lineage>
        <taxon>Eukaryota</taxon>
        <taxon>Metazoa</taxon>
        <taxon>Ecdysozoa</taxon>
        <taxon>Arthropoda</taxon>
        <taxon>Crustacea</taxon>
        <taxon>Branchiopoda</taxon>
        <taxon>Diplostraca</taxon>
        <taxon>Cladocera</taxon>
        <taxon>Anomopoda</taxon>
        <taxon>Daphniidae</taxon>
        <taxon>Daphnia</taxon>
    </lineage>
</organism>
<proteinExistence type="predicted"/>